<comment type="catalytic activity">
    <reaction evidence="1">
        <text>ATP + protein L-histidine = ADP + protein N-phospho-L-histidine.</text>
        <dbReference type="EC" id="2.7.13.3"/>
    </reaction>
</comment>
<dbReference type="PROSITE" id="PS50113">
    <property type="entry name" value="PAC"/>
    <property type="match status" value="1"/>
</dbReference>
<feature type="domain" description="PAC" evidence="18">
    <location>
        <begin position="101"/>
        <end position="155"/>
    </location>
</feature>
<evidence type="ECO:0000256" key="7">
    <source>
        <dbReference type="ARBA" id="ARBA00022643"/>
    </source>
</evidence>
<organism evidence="19 20">
    <name type="scientific">Allosphingosinicella deserti</name>
    <dbReference type="NCBI Taxonomy" id="2116704"/>
    <lineage>
        <taxon>Bacteria</taxon>
        <taxon>Pseudomonadati</taxon>
        <taxon>Pseudomonadota</taxon>
        <taxon>Alphaproteobacteria</taxon>
        <taxon>Sphingomonadales</taxon>
        <taxon>Sphingomonadaceae</taxon>
        <taxon>Allosphingosinicella</taxon>
    </lineage>
</organism>
<dbReference type="GO" id="GO:0004673">
    <property type="term" value="F:protein histidine kinase activity"/>
    <property type="evidence" value="ECO:0007669"/>
    <property type="project" value="UniProtKB-EC"/>
</dbReference>
<keyword evidence="6" id="KW-0285">Flavoprotein</keyword>
<dbReference type="EMBL" id="PXYI01000003">
    <property type="protein sequence ID" value="PSJ41054.1"/>
    <property type="molecule type" value="Genomic_DNA"/>
</dbReference>
<keyword evidence="13" id="KW-0157">Chromophore</keyword>
<evidence type="ECO:0000256" key="2">
    <source>
        <dbReference type="ARBA" id="ARBA00012438"/>
    </source>
</evidence>
<dbReference type="InterPro" id="IPR000700">
    <property type="entry name" value="PAS-assoc_C"/>
</dbReference>
<dbReference type="SMART" id="SM00086">
    <property type="entry name" value="PAC"/>
    <property type="match status" value="1"/>
</dbReference>
<evidence type="ECO:0000256" key="8">
    <source>
        <dbReference type="ARBA" id="ARBA00022679"/>
    </source>
</evidence>
<dbReference type="Gene3D" id="3.30.565.10">
    <property type="entry name" value="Histidine kinase-like ATPase, C-terminal domain"/>
    <property type="match status" value="1"/>
</dbReference>
<keyword evidence="3" id="KW-0600">Photoreceptor protein</keyword>
<reference evidence="19 20" key="1">
    <citation type="submission" date="2018-03" db="EMBL/GenBank/DDBJ databases">
        <title>The draft genome of Sphingosinicella sp. GL-C-18.</title>
        <authorList>
            <person name="Liu L."/>
            <person name="Li L."/>
            <person name="Liang L."/>
            <person name="Zhang X."/>
            <person name="Wang T."/>
        </authorList>
    </citation>
    <scope>NUCLEOTIDE SEQUENCE [LARGE SCALE GENOMIC DNA]</scope>
    <source>
        <strain evidence="19 20">GL-C-18</strain>
    </source>
</reference>
<evidence type="ECO:0000256" key="14">
    <source>
        <dbReference type="ARBA" id="ARBA00023026"/>
    </source>
</evidence>
<dbReference type="PANTHER" id="PTHR41523">
    <property type="entry name" value="TWO-COMPONENT SYSTEM SENSOR PROTEIN"/>
    <property type="match status" value="1"/>
</dbReference>
<evidence type="ECO:0000256" key="12">
    <source>
        <dbReference type="ARBA" id="ARBA00022840"/>
    </source>
</evidence>
<dbReference type="CDD" id="cd00130">
    <property type="entry name" value="PAS"/>
    <property type="match status" value="1"/>
</dbReference>
<dbReference type="InterPro" id="IPR001610">
    <property type="entry name" value="PAC"/>
</dbReference>
<evidence type="ECO:0000259" key="17">
    <source>
        <dbReference type="PROSITE" id="PS50112"/>
    </source>
</evidence>
<dbReference type="NCBIfam" id="NF010077">
    <property type="entry name" value="PRK13559.1"/>
    <property type="match status" value="1"/>
</dbReference>
<dbReference type="GO" id="GO:0005524">
    <property type="term" value="F:ATP binding"/>
    <property type="evidence" value="ECO:0007669"/>
    <property type="project" value="UniProtKB-KW"/>
</dbReference>
<evidence type="ECO:0000256" key="4">
    <source>
        <dbReference type="ARBA" id="ARBA00022553"/>
    </source>
</evidence>
<dbReference type="GO" id="GO:0009881">
    <property type="term" value="F:photoreceptor activity"/>
    <property type="evidence" value="ECO:0007669"/>
    <property type="project" value="UniProtKB-KW"/>
</dbReference>
<keyword evidence="8" id="KW-0808">Transferase</keyword>
<evidence type="ECO:0000256" key="9">
    <source>
        <dbReference type="ARBA" id="ARBA00022737"/>
    </source>
</evidence>
<keyword evidence="12" id="KW-0067">ATP-binding</keyword>
<feature type="domain" description="PAS" evidence="17">
    <location>
        <begin position="27"/>
        <end position="100"/>
    </location>
</feature>
<dbReference type="InterPro" id="IPR035965">
    <property type="entry name" value="PAS-like_dom_sf"/>
</dbReference>
<dbReference type="SUPFAM" id="SSF55785">
    <property type="entry name" value="PYP-like sensor domain (PAS domain)"/>
    <property type="match status" value="1"/>
</dbReference>
<evidence type="ECO:0000256" key="1">
    <source>
        <dbReference type="ARBA" id="ARBA00000085"/>
    </source>
</evidence>
<dbReference type="SMART" id="SM00091">
    <property type="entry name" value="PAS"/>
    <property type="match status" value="1"/>
</dbReference>
<keyword evidence="7" id="KW-0288">FMN</keyword>
<evidence type="ECO:0000313" key="20">
    <source>
        <dbReference type="Proteomes" id="UP000241167"/>
    </source>
</evidence>
<proteinExistence type="predicted"/>
<evidence type="ECO:0000256" key="5">
    <source>
        <dbReference type="ARBA" id="ARBA00022606"/>
    </source>
</evidence>
<dbReference type="InterPro" id="IPR011102">
    <property type="entry name" value="Sig_transdc_His_kinase_HWE"/>
</dbReference>
<comment type="caution">
    <text evidence="19">The sequence shown here is derived from an EMBL/GenBank/DDBJ whole genome shotgun (WGS) entry which is preliminary data.</text>
</comment>
<evidence type="ECO:0000256" key="16">
    <source>
        <dbReference type="SAM" id="MobiDB-lite"/>
    </source>
</evidence>
<dbReference type="EC" id="2.7.13.3" evidence="2"/>
<dbReference type="Gene3D" id="3.30.450.20">
    <property type="entry name" value="PAS domain"/>
    <property type="match status" value="1"/>
</dbReference>
<dbReference type="InterPro" id="IPR000014">
    <property type="entry name" value="PAS"/>
</dbReference>
<evidence type="ECO:0000256" key="3">
    <source>
        <dbReference type="ARBA" id="ARBA00022543"/>
    </source>
</evidence>
<evidence type="ECO:0000256" key="6">
    <source>
        <dbReference type="ARBA" id="ARBA00022630"/>
    </source>
</evidence>
<keyword evidence="15" id="KW-0675">Receptor</keyword>
<keyword evidence="20" id="KW-1185">Reference proteome</keyword>
<evidence type="ECO:0000256" key="10">
    <source>
        <dbReference type="ARBA" id="ARBA00022741"/>
    </source>
</evidence>
<accession>A0A2P7QSW0</accession>
<evidence type="ECO:0000256" key="11">
    <source>
        <dbReference type="ARBA" id="ARBA00022777"/>
    </source>
</evidence>
<keyword evidence="5" id="KW-0716">Sensory transduction</keyword>
<dbReference type="PROSITE" id="PS50112">
    <property type="entry name" value="PAS"/>
    <property type="match status" value="1"/>
</dbReference>
<dbReference type="PANTHER" id="PTHR41523:SF8">
    <property type="entry name" value="ETHYLENE RESPONSE SENSOR PROTEIN"/>
    <property type="match status" value="1"/>
</dbReference>
<dbReference type="SMART" id="SM00911">
    <property type="entry name" value="HWE_HK"/>
    <property type="match status" value="1"/>
</dbReference>
<dbReference type="InterPro" id="IPR036890">
    <property type="entry name" value="HATPase_C_sf"/>
</dbReference>
<dbReference type="Proteomes" id="UP000241167">
    <property type="component" value="Unassembled WGS sequence"/>
</dbReference>
<evidence type="ECO:0000313" key="19">
    <source>
        <dbReference type="EMBL" id="PSJ41054.1"/>
    </source>
</evidence>
<sequence>MSTRVEKATRLSAEQPAASTPQGLADRKELAFIAMERTRMPMVVTDPRQPDNPIVLANQAFLNLSGYSADEVVGRNCRFLQGPDTNERAIGAIRDALASETEITIELLNYRKDGTSFWNELFLSPVHDDDGRLLYVFGSCKDVTRRNEANHLKAEEHRLLKEVDHRAKNALALVQGIVRLSSAEDPKIYAESVQGRVEALARAHSILAAGNWREVPLHRVVTTEAEPFGRSRISIEGPELLLAAEQVQPLMLVLHEMFSNAAKHGALSASAGVVSILWRKAEDGRIVLEWQETGGPSIDAEPKPSFGSMLIETTMKRQLDGRVGFTWKASGLESRLEIAPMSPRGVPAR</sequence>
<keyword evidence="10" id="KW-0547">Nucleotide-binding</keyword>
<evidence type="ECO:0000256" key="15">
    <source>
        <dbReference type="ARBA" id="ARBA00023170"/>
    </source>
</evidence>
<evidence type="ECO:0000259" key="18">
    <source>
        <dbReference type="PROSITE" id="PS50113"/>
    </source>
</evidence>
<dbReference type="OrthoDB" id="9760752at2"/>
<keyword evidence="4" id="KW-0597">Phosphoprotein</keyword>
<gene>
    <name evidence="19" type="ORF">C7I55_11825</name>
</gene>
<keyword evidence="14" id="KW-0843">Virulence</keyword>
<dbReference type="RefSeq" id="WP_106513240.1">
    <property type="nucleotide sequence ID" value="NZ_PXYI01000003.1"/>
</dbReference>
<name>A0A2P7QSW0_9SPHN</name>
<dbReference type="Pfam" id="PF07536">
    <property type="entry name" value="HWE_HK"/>
    <property type="match status" value="1"/>
</dbReference>
<dbReference type="NCBIfam" id="TIGR00229">
    <property type="entry name" value="sensory_box"/>
    <property type="match status" value="1"/>
</dbReference>
<feature type="region of interest" description="Disordered" evidence="16">
    <location>
        <begin position="1"/>
        <end position="22"/>
    </location>
</feature>
<dbReference type="Pfam" id="PF13426">
    <property type="entry name" value="PAS_9"/>
    <property type="match status" value="1"/>
</dbReference>
<dbReference type="AlphaFoldDB" id="A0A2P7QSW0"/>
<protein>
    <recommendedName>
        <fullName evidence="2">histidine kinase</fullName>
        <ecNumber evidence="2">2.7.13.3</ecNumber>
    </recommendedName>
</protein>
<evidence type="ECO:0000256" key="13">
    <source>
        <dbReference type="ARBA" id="ARBA00022991"/>
    </source>
</evidence>
<keyword evidence="11" id="KW-0418">Kinase</keyword>
<keyword evidence="9" id="KW-0677">Repeat</keyword>